<feature type="compositionally biased region" description="Basic and acidic residues" evidence="1">
    <location>
        <begin position="121"/>
        <end position="138"/>
    </location>
</feature>
<evidence type="ECO:0000256" key="1">
    <source>
        <dbReference type="SAM" id="MobiDB-lite"/>
    </source>
</evidence>
<evidence type="ECO:0000313" key="2">
    <source>
        <dbReference type="EMBL" id="GBM90925.1"/>
    </source>
</evidence>
<organism evidence="2 3">
    <name type="scientific">Araneus ventricosus</name>
    <name type="common">Orbweaver spider</name>
    <name type="synonym">Epeira ventricosa</name>
    <dbReference type="NCBI Taxonomy" id="182803"/>
    <lineage>
        <taxon>Eukaryota</taxon>
        <taxon>Metazoa</taxon>
        <taxon>Ecdysozoa</taxon>
        <taxon>Arthropoda</taxon>
        <taxon>Chelicerata</taxon>
        <taxon>Arachnida</taxon>
        <taxon>Araneae</taxon>
        <taxon>Araneomorphae</taxon>
        <taxon>Entelegynae</taxon>
        <taxon>Araneoidea</taxon>
        <taxon>Araneidae</taxon>
        <taxon>Araneus</taxon>
    </lineage>
</organism>
<gene>
    <name evidence="2" type="ORF">AVEN_46405_1</name>
</gene>
<protein>
    <submittedName>
        <fullName evidence="2">Uncharacterized protein</fullName>
    </submittedName>
</protein>
<comment type="caution">
    <text evidence="2">The sequence shown here is derived from an EMBL/GenBank/DDBJ whole genome shotgun (WGS) entry which is preliminary data.</text>
</comment>
<evidence type="ECO:0000313" key="3">
    <source>
        <dbReference type="Proteomes" id="UP000499080"/>
    </source>
</evidence>
<dbReference type="Proteomes" id="UP000499080">
    <property type="component" value="Unassembled WGS sequence"/>
</dbReference>
<dbReference type="EMBL" id="BGPR01003660">
    <property type="protein sequence ID" value="GBM90925.1"/>
    <property type="molecule type" value="Genomic_DNA"/>
</dbReference>
<feature type="region of interest" description="Disordered" evidence="1">
    <location>
        <begin position="1"/>
        <end position="30"/>
    </location>
</feature>
<reference evidence="2 3" key="1">
    <citation type="journal article" date="2019" name="Sci. Rep.">
        <title>Orb-weaving spider Araneus ventricosus genome elucidates the spidroin gene catalogue.</title>
        <authorList>
            <person name="Kono N."/>
            <person name="Nakamura H."/>
            <person name="Ohtoshi R."/>
            <person name="Moran D.A.P."/>
            <person name="Shinohara A."/>
            <person name="Yoshida Y."/>
            <person name="Fujiwara M."/>
            <person name="Mori M."/>
            <person name="Tomita M."/>
            <person name="Arakawa K."/>
        </authorList>
    </citation>
    <scope>NUCLEOTIDE SEQUENCE [LARGE SCALE GENOMIC DNA]</scope>
</reference>
<proteinExistence type="predicted"/>
<dbReference type="AlphaFoldDB" id="A0A4Y2JM58"/>
<feature type="region of interest" description="Disordered" evidence="1">
    <location>
        <begin position="110"/>
        <end position="153"/>
    </location>
</feature>
<name>A0A4Y2JM58_ARAVE</name>
<keyword evidence="3" id="KW-1185">Reference proteome</keyword>
<sequence length="167" mass="19515">MLGESGRAARHSECLQGGRPQHGLKHRQRRDDIQTRFDFPFKKHITLTLKKSIRQTTSTSLKHKLPTLRTKKKLKLIEVTVLVQSRRRSKLGNSPLYVYLSLLIAQHGNESHSHQRQRQRNLGDHDVSRLGEDGHGYRENCPGTRRKHLNYDQNFTQAERISSRHFH</sequence>
<accession>A0A4Y2JM58</accession>